<keyword evidence="1" id="KW-0143">Chaperone</keyword>
<dbReference type="Gene3D" id="1.10.287.110">
    <property type="entry name" value="DnaJ domain"/>
    <property type="match status" value="1"/>
</dbReference>
<dbReference type="InterPro" id="IPR051948">
    <property type="entry name" value="Hsp70_co-chaperone_J-domain"/>
</dbReference>
<keyword evidence="3" id="KW-0472">Membrane</keyword>
<dbReference type="Pfam" id="PF00226">
    <property type="entry name" value="DnaJ"/>
    <property type="match status" value="1"/>
</dbReference>
<sequence>MALITVVQYAAWFFLPNRVTHLLLGYLHVVYERLTGRPRPAAGTPQYAFHYRMTYLFCAIAYLLFGLYQAATTVEPNYYELLGLTPTADESMVKTAFRQFARKYHPDRVGPEGETFFIEIRDAYESLKSPTKRFAYERFGPDALKWQQCTTPREYLRHGLLQATGFYLVSVCSLIFFSFLSSSSPVSFWRYIMLAFTAIYELLFILNSTPGPASNSSISSVLFTDPATGVHSGFLTFFWPQRVAYQHILFLHSIWVLGCFALSNVVPIVFPAPSPELQEMLILNEAKQIATLSQMLSRESEYPSLPTFYRISQPVSPILTAPSRAAQALLNTLYHSVHGPRTGTPSSPGTFPYLGPLPTQPNGTGGGGAAPPDEIVRLLKPELEHLILEAQMRDNGPLQSACENAVERRRRKEEAAGRMGRSPARAANGIGTGAGAGAGLGAHATWQNGGAVTGVPARRIGYVRGRSRSLG</sequence>
<dbReference type="InterPro" id="IPR036869">
    <property type="entry name" value="J_dom_sf"/>
</dbReference>
<evidence type="ECO:0000313" key="6">
    <source>
        <dbReference type="Proteomes" id="UP001215151"/>
    </source>
</evidence>
<proteinExistence type="predicted"/>
<gene>
    <name evidence="5" type="ORF">ONZ51_g9297</name>
</gene>
<dbReference type="SMART" id="SM00271">
    <property type="entry name" value="DnaJ"/>
    <property type="match status" value="1"/>
</dbReference>
<keyword evidence="6" id="KW-1185">Reference proteome</keyword>
<feature type="transmembrane region" description="Helical" evidence="3">
    <location>
        <begin position="188"/>
        <end position="206"/>
    </location>
</feature>
<feature type="domain" description="J" evidence="4">
    <location>
        <begin position="77"/>
        <end position="140"/>
    </location>
</feature>
<accession>A0AAD7X9X5</accession>
<dbReference type="EMBL" id="JAPEVG010000311">
    <property type="protein sequence ID" value="KAJ8468981.1"/>
    <property type="molecule type" value="Genomic_DNA"/>
</dbReference>
<feature type="region of interest" description="Disordered" evidence="2">
    <location>
        <begin position="411"/>
        <end position="430"/>
    </location>
</feature>
<keyword evidence="3" id="KW-1133">Transmembrane helix</keyword>
<dbReference type="GO" id="GO:0005783">
    <property type="term" value="C:endoplasmic reticulum"/>
    <property type="evidence" value="ECO:0007669"/>
    <property type="project" value="TreeGrafter"/>
</dbReference>
<dbReference type="AlphaFoldDB" id="A0AAD7X9X5"/>
<feature type="transmembrane region" description="Helical" evidence="3">
    <location>
        <begin position="248"/>
        <end position="270"/>
    </location>
</feature>
<dbReference type="Proteomes" id="UP001215151">
    <property type="component" value="Unassembled WGS sequence"/>
</dbReference>
<protein>
    <recommendedName>
        <fullName evidence="4">J domain-containing protein</fullName>
    </recommendedName>
</protein>
<dbReference type="PANTHER" id="PTHR44360:SF1">
    <property type="entry name" value="DNAJ HOMOLOG SUBFAMILY B MEMBER 9"/>
    <property type="match status" value="1"/>
</dbReference>
<feature type="transmembrane region" description="Helical" evidence="3">
    <location>
        <begin position="160"/>
        <end position="181"/>
    </location>
</feature>
<comment type="caution">
    <text evidence="5">The sequence shown here is derived from an EMBL/GenBank/DDBJ whole genome shotgun (WGS) entry which is preliminary data.</text>
</comment>
<dbReference type="SUPFAM" id="SSF46565">
    <property type="entry name" value="Chaperone J-domain"/>
    <property type="match status" value="1"/>
</dbReference>
<dbReference type="PANTHER" id="PTHR44360">
    <property type="entry name" value="DNAJ HOMOLOG SUBFAMILY B MEMBER 9"/>
    <property type="match status" value="1"/>
</dbReference>
<evidence type="ECO:0000256" key="1">
    <source>
        <dbReference type="ARBA" id="ARBA00023186"/>
    </source>
</evidence>
<evidence type="ECO:0000256" key="2">
    <source>
        <dbReference type="SAM" id="MobiDB-lite"/>
    </source>
</evidence>
<evidence type="ECO:0000313" key="5">
    <source>
        <dbReference type="EMBL" id="KAJ8468981.1"/>
    </source>
</evidence>
<feature type="transmembrane region" description="Helical" evidence="3">
    <location>
        <begin position="52"/>
        <end position="71"/>
    </location>
</feature>
<feature type="transmembrane region" description="Helical" evidence="3">
    <location>
        <begin position="6"/>
        <end position="31"/>
    </location>
</feature>
<reference evidence="5" key="1">
    <citation type="submission" date="2022-11" db="EMBL/GenBank/DDBJ databases">
        <title>Genome Sequence of Cubamyces cubensis.</title>
        <authorList>
            <person name="Buettner E."/>
        </authorList>
    </citation>
    <scope>NUCLEOTIDE SEQUENCE</scope>
    <source>
        <strain evidence="5">MPL-01</strain>
    </source>
</reference>
<organism evidence="5 6">
    <name type="scientific">Trametes cubensis</name>
    <dbReference type="NCBI Taxonomy" id="1111947"/>
    <lineage>
        <taxon>Eukaryota</taxon>
        <taxon>Fungi</taxon>
        <taxon>Dikarya</taxon>
        <taxon>Basidiomycota</taxon>
        <taxon>Agaricomycotina</taxon>
        <taxon>Agaricomycetes</taxon>
        <taxon>Polyporales</taxon>
        <taxon>Polyporaceae</taxon>
        <taxon>Trametes</taxon>
    </lineage>
</organism>
<evidence type="ECO:0000259" key="4">
    <source>
        <dbReference type="PROSITE" id="PS50076"/>
    </source>
</evidence>
<dbReference type="GO" id="GO:0051087">
    <property type="term" value="F:protein-folding chaperone binding"/>
    <property type="evidence" value="ECO:0007669"/>
    <property type="project" value="TreeGrafter"/>
</dbReference>
<feature type="compositionally biased region" description="Low complexity" evidence="2">
    <location>
        <begin position="417"/>
        <end position="429"/>
    </location>
</feature>
<dbReference type="GO" id="GO:0036503">
    <property type="term" value="P:ERAD pathway"/>
    <property type="evidence" value="ECO:0007669"/>
    <property type="project" value="TreeGrafter"/>
</dbReference>
<evidence type="ECO:0000256" key="3">
    <source>
        <dbReference type="SAM" id="Phobius"/>
    </source>
</evidence>
<dbReference type="InterPro" id="IPR001623">
    <property type="entry name" value="DnaJ_domain"/>
</dbReference>
<name>A0AAD7X9X5_9APHY</name>
<dbReference type="PROSITE" id="PS50076">
    <property type="entry name" value="DNAJ_2"/>
    <property type="match status" value="1"/>
</dbReference>
<dbReference type="GO" id="GO:0051787">
    <property type="term" value="F:misfolded protein binding"/>
    <property type="evidence" value="ECO:0007669"/>
    <property type="project" value="TreeGrafter"/>
</dbReference>
<dbReference type="CDD" id="cd06257">
    <property type="entry name" value="DnaJ"/>
    <property type="match status" value="1"/>
</dbReference>
<dbReference type="PRINTS" id="PR00625">
    <property type="entry name" value="JDOMAIN"/>
</dbReference>
<keyword evidence="3" id="KW-0812">Transmembrane</keyword>